<proteinExistence type="predicted"/>
<sequence length="83" mass="9082">MKSSALRRSLASFSFAGDVLMAVTLRSNALPNLTARWPSPPSPTTPDNARNRRLHGRTSRGGGGGAEVVASSRFYWEGRRRRP</sequence>
<evidence type="ECO:0000313" key="2">
    <source>
        <dbReference type="EMBL" id="GJN24203.1"/>
    </source>
</evidence>
<evidence type="ECO:0000256" key="1">
    <source>
        <dbReference type="SAM" id="MobiDB-lite"/>
    </source>
</evidence>
<comment type="caution">
    <text evidence="2">The sequence shown here is derived from an EMBL/GenBank/DDBJ whole genome shotgun (WGS) entry which is preliminary data.</text>
</comment>
<evidence type="ECO:0008006" key="4">
    <source>
        <dbReference type="Google" id="ProtNLM"/>
    </source>
</evidence>
<evidence type="ECO:0000313" key="3">
    <source>
        <dbReference type="Proteomes" id="UP001054889"/>
    </source>
</evidence>
<organism evidence="2 3">
    <name type="scientific">Eleusine coracana subsp. coracana</name>
    <dbReference type="NCBI Taxonomy" id="191504"/>
    <lineage>
        <taxon>Eukaryota</taxon>
        <taxon>Viridiplantae</taxon>
        <taxon>Streptophyta</taxon>
        <taxon>Embryophyta</taxon>
        <taxon>Tracheophyta</taxon>
        <taxon>Spermatophyta</taxon>
        <taxon>Magnoliopsida</taxon>
        <taxon>Liliopsida</taxon>
        <taxon>Poales</taxon>
        <taxon>Poaceae</taxon>
        <taxon>PACMAD clade</taxon>
        <taxon>Chloridoideae</taxon>
        <taxon>Cynodonteae</taxon>
        <taxon>Eleusininae</taxon>
        <taxon>Eleusine</taxon>
    </lineage>
</organism>
<dbReference type="Proteomes" id="UP001054889">
    <property type="component" value="Unassembled WGS sequence"/>
</dbReference>
<gene>
    <name evidence="2" type="primary">gb11933</name>
    <name evidence="2" type="ORF">PR202_gb11933</name>
</gene>
<reference evidence="2" key="1">
    <citation type="journal article" date="2018" name="DNA Res.">
        <title>Multiple hybrid de novo genome assembly of finger millet, an orphan allotetraploid crop.</title>
        <authorList>
            <person name="Hatakeyama M."/>
            <person name="Aluri S."/>
            <person name="Balachadran M.T."/>
            <person name="Sivarajan S.R."/>
            <person name="Patrignani A."/>
            <person name="Gruter S."/>
            <person name="Poveda L."/>
            <person name="Shimizu-Inatsugi R."/>
            <person name="Baeten J."/>
            <person name="Francoijs K.J."/>
            <person name="Nataraja K.N."/>
            <person name="Reddy Y.A.N."/>
            <person name="Phadnis S."/>
            <person name="Ravikumar R.L."/>
            <person name="Schlapbach R."/>
            <person name="Sreeman S.M."/>
            <person name="Shimizu K.K."/>
        </authorList>
    </citation>
    <scope>NUCLEOTIDE SEQUENCE</scope>
</reference>
<feature type="region of interest" description="Disordered" evidence="1">
    <location>
        <begin position="34"/>
        <end position="66"/>
    </location>
</feature>
<name>A0AAV5EP91_ELECO</name>
<accession>A0AAV5EP91</accession>
<keyword evidence="3" id="KW-1185">Reference proteome</keyword>
<dbReference type="EMBL" id="BQKI01000076">
    <property type="protein sequence ID" value="GJN24203.1"/>
    <property type="molecule type" value="Genomic_DNA"/>
</dbReference>
<dbReference type="AlphaFoldDB" id="A0AAV5EP91"/>
<reference evidence="2" key="2">
    <citation type="submission" date="2021-12" db="EMBL/GenBank/DDBJ databases">
        <title>Resequencing data analysis of finger millet.</title>
        <authorList>
            <person name="Hatakeyama M."/>
            <person name="Aluri S."/>
            <person name="Balachadran M.T."/>
            <person name="Sivarajan S.R."/>
            <person name="Poveda L."/>
            <person name="Shimizu-Inatsugi R."/>
            <person name="Schlapbach R."/>
            <person name="Sreeman S.M."/>
            <person name="Shimizu K.K."/>
        </authorList>
    </citation>
    <scope>NUCLEOTIDE SEQUENCE</scope>
</reference>
<protein>
    <recommendedName>
        <fullName evidence="4">Secreted protein</fullName>
    </recommendedName>
</protein>